<dbReference type="EMBL" id="LAZR01061635">
    <property type="protein sequence ID" value="KKK63184.1"/>
    <property type="molecule type" value="Genomic_DNA"/>
</dbReference>
<evidence type="ECO:0000313" key="1">
    <source>
        <dbReference type="EMBL" id="KKK63184.1"/>
    </source>
</evidence>
<accession>A0A0F8Z9Q4</accession>
<proteinExistence type="predicted"/>
<reference evidence="1" key="1">
    <citation type="journal article" date="2015" name="Nature">
        <title>Complex archaea that bridge the gap between prokaryotes and eukaryotes.</title>
        <authorList>
            <person name="Spang A."/>
            <person name="Saw J.H."/>
            <person name="Jorgensen S.L."/>
            <person name="Zaremba-Niedzwiedzka K."/>
            <person name="Martijn J."/>
            <person name="Lind A.E."/>
            <person name="van Eijk R."/>
            <person name="Schleper C."/>
            <person name="Guy L."/>
            <person name="Ettema T.J."/>
        </authorList>
    </citation>
    <scope>NUCLEOTIDE SEQUENCE</scope>
</reference>
<protein>
    <submittedName>
        <fullName evidence="1">Uncharacterized protein</fullName>
    </submittedName>
</protein>
<name>A0A0F8Z9Q4_9ZZZZ</name>
<organism evidence="1">
    <name type="scientific">marine sediment metagenome</name>
    <dbReference type="NCBI Taxonomy" id="412755"/>
    <lineage>
        <taxon>unclassified sequences</taxon>
        <taxon>metagenomes</taxon>
        <taxon>ecological metagenomes</taxon>
    </lineage>
</organism>
<sequence length="96" mass="10842">MGENLKSFFAEIFDGFLVVFEDMILEPVHQVIQHGLACVLDIHLVIGLELDDALDKCGVEFLVLIEVGKMVVLEIDLFLDQKMFGVMYQAEEYFGG</sequence>
<comment type="caution">
    <text evidence="1">The sequence shown here is derived from an EMBL/GenBank/DDBJ whole genome shotgun (WGS) entry which is preliminary data.</text>
</comment>
<dbReference type="AlphaFoldDB" id="A0A0F8Z9Q4"/>
<gene>
    <name evidence="1" type="ORF">LCGC14_2996820</name>
</gene>